<evidence type="ECO:0000313" key="1">
    <source>
        <dbReference type="EMBL" id="THV32138.1"/>
    </source>
</evidence>
<dbReference type="Pfam" id="PF03928">
    <property type="entry name" value="HbpS-like"/>
    <property type="match status" value="1"/>
</dbReference>
<protein>
    <submittedName>
        <fullName evidence="1">Heme-binding protein</fullName>
    </submittedName>
</protein>
<reference evidence="1 2" key="1">
    <citation type="journal article" date="2018" name="Int. J. Syst. Evol. Microbiol.">
        <title>Glycomyces paridis sp. nov., isolated from the medicinal plant Paris polyphylla.</title>
        <authorList>
            <person name="Fang X.M."/>
            <person name="Bai J.L."/>
            <person name="Su J."/>
            <person name="Zhao L.L."/>
            <person name="Liu H.Y."/>
            <person name="Ma B.P."/>
            <person name="Zhang Y.Q."/>
            <person name="Yu L.Y."/>
        </authorList>
    </citation>
    <scope>NUCLEOTIDE SEQUENCE [LARGE SCALE GENOMIC DNA]</scope>
    <source>
        <strain evidence="1 2">CPCC 204357</strain>
    </source>
</reference>
<dbReference type="InterPro" id="IPR038084">
    <property type="entry name" value="PduO/GlcC-like_sf"/>
</dbReference>
<dbReference type="PANTHER" id="PTHR34309:SF1">
    <property type="entry name" value="PROTEIN GLCG"/>
    <property type="match status" value="1"/>
</dbReference>
<dbReference type="SUPFAM" id="SSF143744">
    <property type="entry name" value="GlcG-like"/>
    <property type="match status" value="1"/>
</dbReference>
<organism evidence="1 2">
    <name type="scientific">Glycomyces paridis</name>
    <dbReference type="NCBI Taxonomy" id="2126555"/>
    <lineage>
        <taxon>Bacteria</taxon>
        <taxon>Bacillati</taxon>
        <taxon>Actinomycetota</taxon>
        <taxon>Actinomycetes</taxon>
        <taxon>Glycomycetales</taxon>
        <taxon>Glycomycetaceae</taxon>
        <taxon>Glycomyces</taxon>
    </lineage>
</organism>
<keyword evidence="2" id="KW-1185">Reference proteome</keyword>
<dbReference type="RefSeq" id="WP_136527912.1">
    <property type="nucleotide sequence ID" value="NZ_STGX01000001.1"/>
</dbReference>
<dbReference type="Proteomes" id="UP000305792">
    <property type="component" value="Unassembled WGS sequence"/>
</dbReference>
<accession>A0A4S8PMR2</accession>
<dbReference type="InterPro" id="IPR005624">
    <property type="entry name" value="PduO/GlcC-like"/>
</dbReference>
<evidence type="ECO:0000313" key="2">
    <source>
        <dbReference type="Proteomes" id="UP000305792"/>
    </source>
</evidence>
<dbReference type="AlphaFoldDB" id="A0A4S8PMR2"/>
<sequence length="194" mass="19064">MNATPTTFRKRLAVGAVTGLAVVGGIVGVSAYAAPTAVAEAEPVDAIAVAEVQEDGVRASNSLTHEAAMAVLDAAQEKAAELDQRVTVTIVDRDGNTVAMVKGDGAGPQSPDSAEAKAYTAVSWGQATSDLTNAAKGNGPSIADIPGTLFLAGGVPVVFDGAPIAGIGVGGAPSGDIDEEIALAGLAALEDLEG</sequence>
<dbReference type="PANTHER" id="PTHR34309">
    <property type="entry name" value="SLR1406 PROTEIN"/>
    <property type="match status" value="1"/>
</dbReference>
<dbReference type="EMBL" id="STGX01000001">
    <property type="protein sequence ID" value="THV32138.1"/>
    <property type="molecule type" value="Genomic_DNA"/>
</dbReference>
<name>A0A4S8PMR2_9ACTN</name>
<comment type="caution">
    <text evidence="1">The sequence shown here is derived from an EMBL/GenBank/DDBJ whole genome shotgun (WGS) entry which is preliminary data.</text>
</comment>
<dbReference type="InterPro" id="IPR052517">
    <property type="entry name" value="GlcG_carb_metab_protein"/>
</dbReference>
<dbReference type="Gene3D" id="3.30.450.150">
    <property type="entry name" value="Haem-degrading domain"/>
    <property type="match status" value="1"/>
</dbReference>
<proteinExistence type="predicted"/>
<dbReference type="OrthoDB" id="4485197at2"/>
<gene>
    <name evidence="1" type="ORF">E9998_01425</name>
</gene>